<dbReference type="CDD" id="cd06223">
    <property type="entry name" value="PRTases_typeI"/>
    <property type="match status" value="1"/>
</dbReference>
<keyword evidence="2" id="KW-0808">Transferase</keyword>
<accession>A0AAD0SAV8</accession>
<dbReference type="SUPFAM" id="SSF53271">
    <property type="entry name" value="PRTase-like"/>
    <property type="match status" value="1"/>
</dbReference>
<organism evidence="2 3">
    <name type="scientific">Ralstonia solanacearum</name>
    <name type="common">Pseudomonas solanacearum</name>
    <dbReference type="NCBI Taxonomy" id="305"/>
    <lineage>
        <taxon>Bacteria</taxon>
        <taxon>Pseudomonadati</taxon>
        <taxon>Pseudomonadota</taxon>
        <taxon>Betaproteobacteria</taxon>
        <taxon>Burkholderiales</taxon>
        <taxon>Burkholderiaceae</taxon>
        <taxon>Ralstonia</taxon>
        <taxon>Ralstonia solanacearum species complex</taxon>
    </lineage>
</organism>
<evidence type="ECO:0000313" key="3">
    <source>
        <dbReference type="Proteomes" id="UP000261758"/>
    </source>
</evidence>
<dbReference type="Proteomes" id="UP000261758">
    <property type="component" value="Chromosome"/>
</dbReference>
<dbReference type="EMBL" id="CP022759">
    <property type="protein sequence ID" value="AXV83109.1"/>
    <property type="molecule type" value="Genomic_DNA"/>
</dbReference>
<gene>
    <name evidence="2" type="ORF">CJO77_07265</name>
</gene>
<keyword evidence="2" id="KW-0328">Glycosyltransferase</keyword>
<dbReference type="AlphaFoldDB" id="A0AAD0SAV8"/>
<dbReference type="Pfam" id="PF00156">
    <property type="entry name" value="Pribosyltran"/>
    <property type="match status" value="1"/>
</dbReference>
<evidence type="ECO:0000313" key="2">
    <source>
        <dbReference type="EMBL" id="AXV83109.1"/>
    </source>
</evidence>
<dbReference type="InterPro" id="IPR029057">
    <property type="entry name" value="PRTase-like"/>
</dbReference>
<reference evidence="2 3" key="1">
    <citation type="submission" date="2017-08" db="EMBL/GenBank/DDBJ databases">
        <title>Genome sequences of Ralstonia solanacearum Species Complex (RSSC) isolated from Potato bacterial wilts in Korea.</title>
        <authorList>
            <person name="Cho H."/>
            <person name="Song E.-S."/>
            <person name="Lee Y.K."/>
            <person name="Lee S."/>
            <person name="Lee S.-W."/>
            <person name="Jo A."/>
            <person name="Kim J.-G."/>
            <person name="Hwang I."/>
        </authorList>
    </citation>
    <scope>NUCLEOTIDE SEQUENCE [LARGE SCALE GENOMIC DNA]</scope>
    <source>
        <strain evidence="2 3">T98</strain>
    </source>
</reference>
<sequence>MEKPVFSISYELLDQWVTSLQPLLTQERFACAVGILRGGAPLALMVSHAIGVPTAFLRYERASGTVTWDSSIPVPPPGSKVLICEDIAGAGRTLADCVAFLKSYDLDVKTMTAGFDDLSSIRPDYSIDGRGYLIQFPWERHAHTDKYREAWQCTKAGRKGSIAEDHEYAAYAIDLDGILLPDVPLASYEADLASALRERDQLEPYRELPPVDLRAAKAIITGRPEVDRQRTVQWLATHGFDIPALLMRNPAAYDDTYEQVAKFKACSAVKMGCTHFIESDPQQAIHIAQHAPLLRVVWWDAAAKRGRLVSAFSWVG</sequence>
<proteinExistence type="predicted"/>
<protein>
    <submittedName>
        <fullName evidence="2">Phosphoribosyltransferase</fullName>
    </submittedName>
</protein>
<evidence type="ECO:0000259" key="1">
    <source>
        <dbReference type="Pfam" id="PF00156"/>
    </source>
</evidence>
<dbReference type="InterPro" id="IPR000836">
    <property type="entry name" value="PRTase_dom"/>
</dbReference>
<feature type="domain" description="Phosphoribosyltransferase" evidence="1">
    <location>
        <begin position="33"/>
        <end position="134"/>
    </location>
</feature>
<dbReference type="GO" id="GO:0016757">
    <property type="term" value="F:glycosyltransferase activity"/>
    <property type="evidence" value="ECO:0007669"/>
    <property type="project" value="UniProtKB-KW"/>
</dbReference>
<name>A0AAD0SAV8_RALSL</name>
<dbReference type="RefSeq" id="WP_118870049.1">
    <property type="nucleotide sequence ID" value="NZ_CP022759.1"/>
</dbReference>
<dbReference type="Gene3D" id="3.40.50.2020">
    <property type="match status" value="1"/>
</dbReference>